<reference evidence="2 3" key="1">
    <citation type="journal article" date="2013" name="Stand. Genomic Sci.">
        <title>Genomic Encyclopedia of Type Strains, Phase I: The one thousand microbial genomes (KMG-I) project.</title>
        <authorList>
            <person name="Kyrpides N.C."/>
            <person name="Woyke T."/>
            <person name="Eisen J.A."/>
            <person name="Garrity G."/>
            <person name="Lilburn T.G."/>
            <person name="Beck B.J."/>
            <person name="Whitman W.B."/>
            <person name="Hugenholtz P."/>
            <person name="Klenk H.P."/>
        </authorList>
    </citation>
    <scope>NUCLEOTIDE SEQUENCE [LARGE SCALE GENOMIC DNA]</scope>
    <source>
        <strain evidence="2 3">DSM 13484</strain>
    </source>
</reference>
<dbReference type="Proteomes" id="UP000316778">
    <property type="component" value="Unassembled WGS sequence"/>
</dbReference>
<accession>A0A562T6N5</accession>
<evidence type="ECO:0008006" key="4">
    <source>
        <dbReference type="Google" id="ProtNLM"/>
    </source>
</evidence>
<sequence length="284" mass="33454">MLLKAKIYFVVAAMVAIGSITVALLSRFIRNFALYKKKALWYLFYMALVFGVVASLPYLFTHQNLMSQYVFYMIWFLGLGIVHCHFMYTRFWANEKTLGSELAFIVAIWLFGGAVSVLIHHWLSKGSYLYYPMLTSMFSFVLPTFAYKTFERMMAIPVKVHKWWQYPLYNEAPEVNEDEMRDLIVIGFELEKKANDNNRIYFRARTPIKMDLGDLFYHFINDYNDRYPNTPIDYVDANGQPYGWVFHRKPRWFTGARTLDPEKPVFMNGIQENSVIICNRVTVS</sequence>
<keyword evidence="3" id="KW-1185">Reference proteome</keyword>
<evidence type="ECO:0000313" key="2">
    <source>
        <dbReference type="EMBL" id="TWI88660.1"/>
    </source>
</evidence>
<dbReference type="Pfam" id="PF17555">
    <property type="entry name" value="TssN"/>
    <property type="match status" value="1"/>
</dbReference>
<protein>
    <recommendedName>
        <fullName evidence="4">TssN family type VI secretion system protein</fullName>
    </recommendedName>
</protein>
<organism evidence="2 3">
    <name type="scientific">Chitinophaga japonensis</name>
    <name type="common">Flexibacter japonensis</name>
    <dbReference type="NCBI Taxonomy" id="104662"/>
    <lineage>
        <taxon>Bacteria</taxon>
        <taxon>Pseudomonadati</taxon>
        <taxon>Bacteroidota</taxon>
        <taxon>Chitinophagia</taxon>
        <taxon>Chitinophagales</taxon>
        <taxon>Chitinophagaceae</taxon>
        <taxon>Chitinophaga</taxon>
    </lineage>
</organism>
<dbReference type="OrthoDB" id="1024052at2"/>
<keyword evidence="1" id="KW-1133">Transmembrane helix</keyword>
<keyword evidence="1" id="KW-0812">Transmembrane</keyword>
<comment type="caution">
    <text evidence="2">The sequence shown here is derived from an EMBL/GenBank/DDBJ whole genome shotgun (WGS) entry which is preliminary data.</text>
</comment>
<keyword evidence="1" id="KW-0472">Membrane</keyword>
<feature type="transmembrane region" description="Helical" evidence="1">
    <location>
        <begin position="129"/>
        <end position="147"/>
    </location>
</feature>
<dbReference type="AlphaFoldDB" id="A0A562T6N5"/>
<dbReference type="RefSeq" id="WP_145714350.1">
    <property type="nucleotide sequence ID" value="NZ_BAAAFY010000001.1"/>
</dbReference>
<feature type="transmembrane region" description="Helical" evidence="1">
    <location>
        <begin position="40"/>
        <end position="60"/>
    </location>
</feature>
<feature type="transmembrane region" description="Helical" evidence="1">
    <location>
        <begin position="6"/>
        <end position="28"/>
    </location>
</feature>
<evidence type="ECO:0000313" key="3">
    <source>
        <dbReference type="Proteomes" id="UP000316778"/>
    </source>
</evidence>
<feature type="transmembrane region" description="Helical" evidence="1">
    <location>
        <begin position="103"/>
        <end position="123"/>
    </location>
</feature>
<gene>
    <name evidence="2" type="ORF">LX66_2746</name>
</gene>
<evidence type="ECO:0000256" key="1">
    <source>
        <dbReference type="SAM" id="Phobius"/>
    </source>
</evidence>
<dbReference type="InterPro" id="IPR035177">
    <property type="entry name" value="TssN"/>
</dbReference>
<proteinExistence type="predicted"/>
<name>A0A562T6N5_CHIJA</name>
<dbReference type="EMBL" id="VLLG01000003">
    <property type="protein sequence ID" value="TWI88660.1"/>
    <property type="molecule type" value="Genomic_DNA"/>
</dbReference>
<feature type="transmembrane region" description="Helical" evidence="1">
    <location>
        <begin position="72"/>
        <end position="91"/>
    </location>
</feature>